<evidence type="ECO:0000313" key="11">
    <source>
        <dbReference type="Proteomes" id="UP001642520"/>
    </source>
</evidence>
<reference evidence="10 11" key="1">
    <citation type="submission" date="2024-08" db="EMBL/GenBank/DDBJ databases">
        <authorList>
            <person name="Will J Nash"/>
            <person name="Angela Man"/>
            <person name="Seanna McTaggart"/>
            <person name="Kendall Baker"/>
            <person name="Tom Barker"/>
            <person name="Leah Catchpole"/>
            <person name="Alex Durrant"/>
            <person name="Karim Gharbi"/>
            <person name="Naomi Irish"/>
            <person name="Gemy Kaithakottil"/>
            <person name="Debby Ku"/>
            <person name="Aaliyah Providence"/>
            <person name="Felix Shaw"/>
            <person name="David Swarbreck"/>
            <person name="Chris Watkins"/>
            <person name="Ann M. McCartney"/>
            <person name="Giulio Formenti"/>
            <person name="Alice Mouton"/>
            <person name="Noel Vella"/>
            <person name="Bjorn M von Reumont"/>
            <person name="Adriana Vella"/>
            <person name="Wilfried Haerty"/>
        </authorList>
    </citation>
    <scope>NUCLEOTIDE SEQUENCE [LARGE SCALE GENOMIC DNA]</scope>
</reference>
<keyword evidence="11" id="KW-1185">Reference proteome</keyword>
<dbReference type="InterPro" id="IPR001134">
    <property type="entry name" value="Netrin_domain"/>
</dbReference>
<evidence type="ECO:0000256" key="4">
    <source>
        <dbReference type="ARBA" id="ARBA00022608"/>
    </source>
</evidence>
<keyword evidence="4" id="KW-0483">Metalloprotease inhibitor</keyword>
<keyword evidence="5" id="KW-0646">Protease inhibitor</keyword>
<organism evidence="10 11">
    <name type="scientific">Xylocopa violacea</name>
    <name type="common">Violet carpenter bee</name>
    <name type="synonym">Apis violacea</name>
    <dbReference type="NCBI Taxonomy" id="135666"/>
    <lineage>
        <taxon>Eukaryota</taxon>
        <taxon>Metazoa</taxon>
        <taxon>Ecdysozoa</taxon>
        <taxon>Arthropoda</taxon>
        <taxon>Hexapoda</taxon>
        <taxon>Insecta</taxon>
        <taxon>Pterygota</taxon>
        <taxon>Neoptera</taxon>
        <taxon>Endopterygota</taxon>
        <taxon>Hymenoptera</taxon>
        <taxon>Apocrita</taxon>
        <taxon>Aculeata</taxon>
        <taxon>Apoidea</taxon>
        <taxon>Anthophila</taxon>
        <taxon>Apidae</taxon>
        <taxon>Xylocopa</taxon>
        <taxon>Xylocopa</taxon>
    </lineage>
</organism>
<evidence type="ECO:0000256" key="8">
    <source>
        <dbReference type="SAM" id="MobiDB-lite"/>
    </source>
</evidence>
<dbReference type="Gene3D" id="2.40.50.120">
    <property type="match status" value="1"/>
</dbReference>
<evidence type="ECO:0000256" key="3">
    <source>
        <dbReference type="ARBA" id="ARBA00022525"/>
    </source>
</evidence>
<keyword evidence="3" id="KW-0964">Secreted</keyword>
<dbReference type="SMART" id="SM00206">
    <property type="entry name" value="NTR"/>
    <property type="match status" value="1"/>
</dbReference>
<proteinExistence type="inferred from homology"/>
<feature type="domain" description="NTR" evidence="9">
    <location>
        <begin position="66"/>
        <end position="186"/>
    </location>
</feature>
<evidence type="ECO:0000256" key="1">
    <source>
        <dbReference type="ARBA" id="ARBA00004613"/>
    </source>
</evidence>
<keyword evidence="7" id="KW-0481">Metalloenzyme inhibitor</keyword>
<feature type="region of interest" description="Disordered" evidence="8">
    <location>
        <begin position="1"/>
        <end position="34"/>
    </location>
</feature>
<dbReference type="PROSITE" id="PS50189">
    <property type="entry name" value="NTR"/>
    <property type="match status" value="1"/>
</dbReference>
<dbReference type="Pfam" id="PF00965">
    <property type="entry name" value="TIMP"/>
    <property type="match status" value="1"/>
</dbReference>
<protein>
    <recommendedName>
        <fullName evidence="9">NTR domain-containing protein</fullName>
    </recommendedName>
</protein>
<dbReference type="Proteomes" id="UP001642520">
    <property type="component" value="Unassembled WGS sequence"/>
</dbReference>
<sequence length="262" mass="29253">MLPARLRGQGENNGEKSRVQVNCASGTRTSGRSSAGSRRKMWQLRFWVSLLLIALSLAPVQRVAGCSCRLNHPQSLFCSADFIALVRVKKESNMVGHEIGYSVKINKIFKVTSKESYAALKSNILWTPGIESLCGTTLEVGETYVVSGRVFNNSKAHISLCDLALVWRNVTSRQRKGFKHLYAYGCSCGIRYTPWWTKGATLEHTDGRVCLWESKPGPEDCQKDVGVCMPGPGGCSWVPSVPYKNCIKEYKQMREQQRAREP</sequence>
<comment type="caution">
    <text evidence="10">The sequence shown here is derived from an EMBL/GenBank/DDBJ whole genome shotgun (WGS) entry which is preliminary data.</text>
</comment>
<dbReference type="InterPro" id="IPR027465">
    <property type="entry name" value="TIMP_C"/>
</dbReference>
<evidence type="ECO:0000256" key="5">
    <source>
        <dbReference type="ARBA" id="ARBA00022690"/>
    </source>
</evidence>
<dbReference type="InterPro" id="IPR001820">
    <property type="entry name" value="TIMP"/>
</dbReference>
<evidence type="ECO:0000256" key="7">
    <source>
        <dbReference type="ARBA" id="ARBA00023215"/>
    </source>
</evidence>
<gene>
    <name evidence="10" type="ORF">XYLVIOL_LOCUS10762</name>
</gene>
<dbReference type="InterPro" id="IPR008993">
    <property type="entry name" value="TIMP-like_OB-fold"/>
</dbReference>
<evidence type="ECO:0000256" key="6">
    <source>
        <dbReference type="ARBA" id="ARBA00023157"/>
    </source>
</evidence>
<name>A0ABP1PHP0_XYLVO</name>
<feature type="compositionally biased region" description="Low complexity" evidence="8">
    <location>
        <begin position="24"/>
        <end position="34"/>
    </location>
</feature>
<dbReference type="PANTHER" id="PTHR11844:SF25">
    <property type="entry name" value="NTR DOMAIN-CONTAINING PROTEIN"/>
    <property type="match status" value="1"/>
</dbReference>
<comment type="subcellular location">
    <subcellularLocation>
        <location evidence="1">Secreted</location>
    </subcellularLocation>
</comment>
<accession>A0ABP1PHP0</accession>
<dbReference type="PANTHER" id="PTHR11844">
    <property type="entry name" value="METALLOPROTEASE INHIBITOR"/>
    <property type="match status" value="1"/>
</dbReference>
<dbReference type="EMBL" id="CAXAJV020001301">
    <property type="protein sequence ID" value="CAL7951892.1"/>
    <property type="molecule type" value="Genomic_DNA"/>
</dbReference>
<evidence type="ECO:0000259" key="9">
    <source>
        <dbReference type="PROSITE" id="PS50189"/>
    </source>
</evidence>
<keyword evidence="6" id="KW-1015">Disulfide bond</keyword>
<evidence type="ECO:0000313" key="10">
    <source>
        <dbReference type="EMBL" id="CAL7951892.1"/>
    </source>
</evidence>
<dbReference type="Gene3D" id="3.90.370.10">
    <property type="entry name" value="Tissue inhibitor of metalloproteinase-1. Chain B, domain 1"/>
    <property type="match status" value="1"/>
</dbReference>
<comment type="similarity">
    <text evidence="2">Belongs to the protease inhibitor I35 (TIMP) family.</text>
</comment>
<dbReference type="CDD" id="cd03577">
    <property type="entry name" value="NTR_TIMP_like"/>
    <property type="match status" value="1"/>
</dbReference>
<evidence type="ECO:0000256" key="2">
    <source>
        <dbReference type="ARBA" id="ARBA00011027"/>
    </source>
</evidence>
<dbReference type="SUPFAM" id="SSF50242">
    <property type="entry name" value="TIMP-like"/>
    <property type="match status" value="1"/>
</dbReference>